<organism evidence="1 2">
    <name type="scientific">Scortum barcoo</name>
    <name type="common">barcoo grunter</name>
    <dbReference type="NCBI Taxonomy" id="214431"/>
    <lineage>
        <taxon>Eukaryota</taxon>
        <taxon>Metazoa</taxon>
        <taxon>Chordata</taxon>
        <taxon>Craniata</taxon>
        <taxon>Vertebrata</taxon>
        <taxon>Euteleostomi</taxon>
        <taxon>Actinopterygii</taxon>
        <taxon>Neopterygii</taxon>
        <taxon>Teleostei</taxon>
        <taxon>Neoteleostei</taxon>
        <taxon>Acanthomorphata</taxon>
        <taxon>Eupercaria</taxon>
        <taxon>Centrarchiformes</taxon>
        <taxon>Terapontoidei</taxon>
        <taxon>Terapontidae</taxon>
        <taxon>Scortum</taxon>
    </lineage>
</organism>
<comment type="caution">
    <text evidence="1">The sequence shown here is derived from an EMBL/GenBank/DDBJ whole genome shotgun (WGS) entry which is preliminary data.</text>
</comment>
<gene>
    <name evidence="1" type="ORF">L3Q82_015649</name>
</gene>
<proteinExistence type="predicted"/>
<name>A0ACB8VNU9_9TELE</name>
<protein>
    <submittedName>
        <fullName evidence="1">Uncharacterized protein</fullName>
    </submittedName>
</protein>
<evidence type="ECO:0000313" key="2">
    <source>
        <dbReference type="Proteomes" id="UP000831701"/>
    </source>
</evidence>
<reference evidence="1" key="1">
    <citation type="submission" date="2022-04" db="EMBL/GenBank/DDBJ databases">
        <title>Jade perch genome.</title>
        <authorList>
            <person name="Chao B."/>
        </authorList>
    </citation>
    <scope>NUCLEOTIDE SEQUENCE</scope>
    <source>
        <strain evidence="1">CB-2022</strain>
    </source>
</reference>
<sequence length="1635" mass="181636">MPQIIPEPPDGLRCPLSRPGPLLSPTSEVHIGPHPHPPENENEATPKEEEEEVDMEVSDSVPAVDGNGRTPQCRWRRLMESQSIQARVSSETADGDPERSGGGSAETADREGSEAGVDQVVPKEEPGSGVGRASNGGFEDNVSRTTNGGQPDGLAWLSEDVLGSDLLKSKEVGIQMQDELLKVTSELQMALKTYNQYHTDCLIADGKLKEAERLEERHTGKSSELGPGQLGGQRRSSVKKMERLMEKRHGRVQETQLKCTKARNDYLLNLAAANAAMNKYYLQDVSTLIDCCDLGFHLSVERVMRCYVASRWHIQKTEETGLRQLEAAMTSLDQGGDRDALLQQHDTAFCLPFRFSFHPHEGDQVCEVSAESQVRYELETRFQQLQSRLAAVTLETEEVSKTLKATLTALLDSMCESDCNHSPDVPSSLSHESIGGNTTPKLTLAKRRANQQETETYYFTVSCFSLLEEDILLQQYLQRYTEFLKPVGPALGKEQSFTEQAPLVADDGVQRVAGIVHNIQQFVQSPRLCHRHQRVQLRADHRAGPPDQFIQSGCVLLGYAAPPAHHSVKEDTGNHRLVKHLQKFAADVEGPQTGRGLGLDLPNKMDELVSALTRHQREYRECSLLLFTETWLTALTPDTAAELDGFHSPTGGQKQGERMRPYYLPREFTHALAVVVYVPPSANADAACDVLLSAVSRLQTQHPDALLLISGDFNHASPSSSLPKFTQSVQRELRRMIRKGKDCYRRKMEHQLQQNNICGVWKGLKTISGFKEPKSQPVGDQGWANDLNLFFNRFDQASAPPPAQSPLLQPPSRSVPPVHCSSCAPHPLSRPSVLTPTPPPSHDPQFTPTLSSHLPDNSTSHSVLCTSPPSNTSLLQPAPHNTPGEECPEEEQGQESSRSGWHQLQAPEVLRRPATPHPKELNSYRPVALTSHLMKTLERLVLAHLRPLVSSFMDPLQFAYQPDIGVDDAVIYLLHTSLTHLEKAGSTVRIIWGRQRVQRNLFKDFADWCLRNNLQINAGKTKELVVDFRRRSHSPPAQKVKEFLTSSSLASKLQAKHDLLQDAIQKAEAVDSDPSRMQCARSVRVRKSRPVSLFCHTLFTTDLLSYIQSSGQQIPVVVESCIHFINLHGLHHEGIFRVPGSQREVNLIRDAFEREACQPRQPHNIQRLEVLRADLIHPGALPLQELTNYLSDFGLGDGRVHLRDPNLRFLIGRQVGGIEEILEVFLPPSNNVPSRGEDPLSDSECDLDSVAGVLKLYFRGLEPPLFPYDSYSQLLECVQIEGLTEKATQIKVIVSTFPRPLLIVMRYLFAFLNHVSQYSDENMMQPYNLAVCFGPSLLRGVDSDDAVARQPQVNDLVKTMILQHDIIFPSQSELPGPVYEKHMTLEQEYCEPITEEGDGETEHLPSEDEWEAVAMFSYVARSPAELSFKQGELLILHSKASCDWWRGEVGGVKGLIPHKYICMLEGSERGKREEGGGGSTGNLTAEDPQMENTTRMRVNSDSASLPGRQRGSEGSPSRKPPTSPATRHLPVSQERRHTLDTVRQVGFKPTDRPPFGHADRTAIDKETISRQMNSVFKELLSRQPPMHQSTVASPATPAAPASSSSSSPSALPQAAPSGKKVGFSLRGRALFRPVD</sequence>
<dbReference type="Proteomes" id="UP000831701">
    <property type="component" value="Chromosome 19"/>
</dbReference>
<dbReference type="EMBL" id="CM041549">
    <property type="protein sequence ID" value="KAI3357194.1"/>
    <property type="molecule type" value="Genomic_DNA"/>
</dbReference>
<evidence type="ECO:0000313" key="1">
    <source>
        <dbReference type="EMBL" id="KAI3357194.1"/>
    </source>
</evidence>
<accession>A0ACB8VNU9</accession>
<keyword evidence="2" id="KW-1185">Reference proteome</keyword>